<dbReference type="Gene3D" id="1.25.40.20">
    <property type="entry name" value="Ankyrin repeat-containing domain"/>
    <property type="match status" value="2"/>
</dbReference>
<keyword evidence="1" id="KW-0677">Repeat</keyword>
<evidence type="ECO:0000256" key="1">
    <source>
        <dbReference type="ARBA" id="ARBA00022737"/>
    </source>
</evidence>
<proteinExistence type="predicted"/>
<evidence type="ECO:0008006" key="5">
    <source>
        <dbReference type="Google" id="ProtNLM"/>
    </source>
</evidence>
<dbReference type="PANTHER" id="PTHR24198">
    <property type="entry name" value="ANKYRIN REPEAT AND PROTEIN KINASE DOMAIN-CONTAINING PROTEIN"/>
    <property type="match status" value="1"/>
</dbReference>
<keyword evidence="4" id="KW-1185">Reference proteome</keyword>
<dbReference type="Pfam" id="PF12796">
    <property type="entry name" value="Ank_2"/>
    <property type="match status" value="3"/>
</dbReference>
<dbReference type="EMBL" id="CABFNP030000789">
    <property type="protein sequence ID" value="CAI6086651.1"/>
    <property type="molecule type" value="Genomic_DNA"/>
</dbReference>
<dbReference type="SMART" id="SM00248">
    <property type="entry name" value="ANK"/>
    <property type="match status" value="11"/>
</dbReference>
<protein>
    <recommendedName>
        <fullName evidence="5">Ankyrin</fullName>
    </recommendedName>
</protein>
<dbReference type="Pfam" id="PF00023">
    <property type="entry name" value="Ank"/>
    <property type="match status" value="1"/>
</dbReference>
<comment type="caution">
    <text evidence="3">The sequence shown here is derived from an EMBL/GenBank/DDBJ whole genome shotgun (WGS) entry which is preliminary data.</text>
</comment>
<evidence type="ECO:0000256" key="2">
    <source>
        <dbReference type="ARBA" id="ARBA00023043"/>
    </source>
</evidence>
<dbReference type="PANTHER" id="PTHR24198:SF165">
    <property type="entry name" value="ANKYRIN REPEAT-CONTAINING PROTEIN-RELATED"/>
    <property type="match status" value="1"/>
</dbReference>
<name>A0AA35LYQ3_9HYPO</name>
<dbReference type="InterPro" id="IPR002110">
    <property type="entry name" value="Ankyrin_rpt"/>
</dbReference>
<evidence type="ECO:0000313" key="3">
    <source>
        <dbReference type="EMBL" id="CAI6086651.1"/>
    </source>
</evidence>
<dbReference type="SUPFAM" id="SSF48403">
    <property type="entry name" value="Ankyrin repeat"/>
    <property type="match status" value="1"/>
</dbReference>
<gene>
    <name evidence="3" type="ORF">CCHLO57077_00009752</name>
</gene>
<sequence length="478" mass="53925">MSLLLDRYKLDPNIHLKADKSLLGLAVFWRQRFIVDLLLKHKDVDPNYRQQDTHPTPLMITIDNGDTEMVELLLAHKGLNPNLMSKGIAPLARAIQRRRDQIAQTILGRTDIDISIRVSLIGATRRSLSMLGLAALKGTHVTLRNLLNHPEIGDPNEGGEEEPTPLFTAISRGNTGVVRELLKQYDVDPNRPPMNRGLEMMTPLQHAVERGNRKIVKSLLRRNDLDVNKIGENNHTPLELAVLKEEAPRLTFLLLTRTDIDVNRKSEIRRQEFLVKTHRMTTELNKMAYNFKPVHAKGVGLGGGETILLINAKDGRVGSVMQLMRDKRINPNIGDAWERTPLWWAAREGHRHVVEQLLELGDRIKPSLVNVNSQDVEGWSPLLCAVNGSYDLIVSALLKRPEIDPNLANEEGWTPLHLSVARENEGIVKQLLAHPKTSVWAKLKSVGRHWNLLVLLGGGYSMQRRLVKIETLGEDYLS</sequence>
<reference evidence="3" key="1">
    <citation type="submission" date="2023-01" db="EMBL/GenBank/DDBJ databases">
        <authorList>
            <person name="Piombo E."/>
        </authorList>
    </citation>
    <scope>NUCLEOTIDE SEQUENCE</scope>
</reference>
<accession>A0AA35LYQ3</accession>
<dbReference type="Proteomes" id="UP001160390">
    <property type="component" value="Unassembled WGS sequence"/>
</dbReference>
<dbReference type="InterPro" id="IPR036770">
    <property type="entry name" value="Ankyrin_rpt-contain_sf"/>
</dbReference>
<keyword evidence="2" id="KW-0040">ANK repeat</keyword>
<dbReference type="AlphaFoldDB" id="A0AA35LYQ3"/>
<evidence type="ECO:0000313" key="4">
    <source>
        <dbReference type="Proteomes" id="UP001160390"/>
    </source>
</evidence>
<organism evidence="3 4">
    <name type="scientific">Clonostachys chloroleuca</name>
    <dbReference type="NCBI Taxonomy" id="1926264"/>
    <lineage>
        <taxon>Eukaryota</taxon>
        <taxon>Fungi</taxon>
        <taxon>Dikarya</taxon>
        <taxon>Ascomycota</taxon>
        <taxon>Pezizomycotina</taxon>
        <taxon>Sordariomycetes</taxon>
        <taxon>Hypocreomycetidae</taxon>
        <taxon>Hypocreales</taxon>
        <taxon>Bionectriaceae</taxon>
        <taxon>Clonostachys</taxon>
    </lineage>
</organism>